<accession>A0A2Z4QAX7</accession>
<dbReference type="RefSeq" id="YP_009803252.1">
    <property type="nucleotide sequence ID" value="NC_047993.1"/>
</dbReference>
<evidence type="ECO:0000313" key="1">
    <source>
        <dbReference type="EMBL" id="AWY06763.1"/>
    </source>
</evidence>
<protein>
    <submittedName>
        <fullName evidence="1">Uncharacterized protein</fullName>
    </submittedName>
</protein>
<sequence>MSGNDSRVLNPVDIEAGIRAAVAEVSTGVNEYTVKLREYREAERLFDLAWARAYMSKEGPVEQRKQHAVIATEHEKMAMDVAEVAFKYVDRRLRAAESTLSAYQTLSKSVMAMYGAAGRGEY</sequence>
<proteinExistence type="predicted"/>
<keyword evidence="2" id="KW-1185">Reference proteome</keyword>
<dbReference type="EMBL" id="MH271321">
    <property type="protein sequence ID" value="AWY06763.1"/>
    <property type="molecule type" value="Genomic_DNA"/>
</dbReference>
<name>A0A2Z4QAX7_9CAUD</name>
<dbReference type="GeneID" id="54993814"/>
<gene>
    <name evidence="1" type="primary">54</name>
    <name evidence="1" type="ORF">SEA_QUHWAH_54</name>
</gene>
<organism evidence="1 2">
    <name type="scientific">Microbacterium phage Quhwah</name>
    <dbReference type="NCBI Taxonomy" id="2992929"/>
    <lineage>
        <taxon>Viruses</taxon>
        <taxon>Duplodnaviria</taxon>
        <taxon>Heunggongvirae</taxon>
        <taxon>Uroviricota</taxon>
        <taxon>Caudoviricetes</taxon>
        <taxon>Hodgkinviridae</taxon>
        <taxon>Quhwahvirus</taxon>
        <taxon>Quhwahvirus quhwah</taxon>
        <taxon>Quhwahvirus ouhwah</taxon>
    </lineage>
</organism>
<reference evidence="1 2" key="1">
    <citation type="submission" date="2018-04" db="EMBL/GenBank/DDBJ databases">
        <authorList>
            <person name="Harrington T."/>
            <person name="Washburn E."/>
            <person name="Bricker J."/>
            <person name="McKinney A."/>
            <person name="Betsko A.J."/>
            <person name="Garlena R.A."/>
            <person name="Russell D.A."/>
            <person name="Pope W.A."/>
            <person name="Jacobs-Sera D."/>
            <person name="Hatfull G.F."/>
        </authorList>
    </citation>
    <scope>NUCLEOTIDE SEQUENCE [LARGE SCALE GENOMIC DNA]</scope>
</reference>
<dbReference type="Proteomes" id="UP000251375">
    <property type="component" value="Segment"/>
</dbReference>
<evidence type="ECO:0000313" key="2">
    <source>
        <dbReference type="Proteomes" id="UP000251375"/>
    </source>
</evidence>